<dbReference type="Gene3D" id="2.170.150.70">
    <property type="match status" value="1"/>
</dbReference>
<comment type="similarity">
    <text evidence="1">Belongs to the Gfa family.</text>
</comment>
<evidence type="ECO:0000256" key="1">
    <source>
        <dbReference type="ARBA" id="ARBA00005495"/>
    </source>
</evidence>
<dbReference type="Proteomes" id="UP000199308">
    <property type="component" value="Unassembled WGS sequence"/>
</dbReference>
<sequence length="128" mass="14487">MLAQYQGSCHCGKIKFSVELPPQIEVERCNCSICTKSGFLHAIVPKSKFELLSGEEHLSDYQFNTKVAHHYFCKTCGIKPFYVPRSNPDGMDINVNCLDEKPPHITIVDFDGQNWEQNAASLAHKSRE</sequence>
<keyword evidence="6" id="KW-1185">Reference proteome</keyword>
<dbReference type="InterPro" id="IPR011057">
    <property type="entry name" value="Mss4-like_sf"/>
</dbReference>
<gene>
    <name evidence="5" type="ORF">SAMN05660429_02367</name>
</gene>
<dbReference type="SUPFAM" id="SSF51316">
    <property type="entry name" value="Mss4-like"/>
    <property type="match status" value="1"/>
</dbReference>
<keyword evidence="2" id="KW-0479">Metal-binding</keyword>
<reference evidence="5 6" key="1">
    <citation type="submission" date="2016-10" db="EMBL/GenBank/DDBJ databases">
        <authorList>
            <person name="de Groot N.N."/>
        </authorList>
    </citation>
    <scope>NUCLEOTIDE SEQUENCE [LARGE SCALE GENOMIC DNA]</scope>
    <source>
        <strain evidence="5 6">DSM 19706</strain>
    </source>
</reference>
<dbReference type="AlphaFoldDB" id="A0A1I0G9E2"/>
<dbReference type="GO" id="GO:0016846">
    <property type="term" value="F:carbon-sulfur lyase activity"/>
    <property type="evidence" value="ECO:0007669"/>
    <property type="project" value="InterPro"/>
</dbReference>
<dbReference type="InterPro" id="IPR052355">
    <property type="entry name" value="CENP-V-like"/>
</dbReference>
<accession>A0A1I0G9E2</accession>
<protein>
    <submittedName>
        <fullName evidence="5">Uncharacterized conserved protein</fullName>
    </submittedName>
</protein>
<evidence type="ECO:0000313" key="6">
    <source>
        <dbReference type="Proteomes" id="UP000199308"/>
    </source>
</evidence>
<evidence type="ECO:0000313" key="5">
    <source>
        <dbReference type="EMBL" id="SET67476.1"/>
    </source>
</evidence>
<dbReference type="InterPro" id="IPR006913">
    <property type="entry name" value="CENP-V/GFA"/>
</dbReference>
<dbReference type="PANTHER" id="PTHR28620:SF1">
    <property type="entry name" value="CENP-V_GFA DOMAIN-CONTAINING PROTEIN"/>
    <property type="match status" value="1"/>
</dbReference>
<evidence type="ECO:0000259" key="4">
    <source>
        <dbReference type="PROSITE" id="PS51891"/>
    </source>
</evidence>
<organism evidence="5 6">
    <name type="scientific">Thalassotalea agarivorans</name>
    <name type="common">Thalassomonas agarivorans</name>
    <dbReference type="NCBI Taxonomy" id="349064"/>
    <lineage>
        <taxon>Bacteria</taxon>
        <taxon>Pseudomonadati</taxon>
        <taxon>Pseudomonadota</taxon>
        <taxon>Gammaproteobacteria</taxon>
        <taxon>Alteromonadales</taxon>
        <taxon>Colwelliaceae</taxon>
        <taxon>Thalassotalea</taxon>
    </lineage>
</organism>
<proteinExistence type="inferred from homology"/>
<dbReference type="RefSeq" id="WP_093330654.1">
    <property type="nucleotide sequence ID" value="NZ_AP027363.1"/>
</dbReference>
<evidence type="ECO:0000256" key="3">
    <source>
        <dbReference type="ARBA" id="ARBA00022833"/>
    </source>
</evidence>
<name>A0A1I0G9E2_THASX</name>
<keyword evidence="3" id="KW-0862">Zinc</keyword>
<evidence type="ECO:0000256" key="2">
    <source>
        <dbReference type="ARBA" id="ARBA00022723"/>
    </source>
</evidence>
<dbReference type="OrthoDB" id="9805575at2"/>
<dbReference type="EMBL" id="FOHK01000011">
    <property type="protein sequence ID" value="SET67476.1"/>
    <property type="molecule type" value="Genomic_DNA"/>
</dbReference>
<dbReference type="Pfam" id="PF04828">
    <property type="entry name" value="GFA"/>
    <property type="match status" value="1"/>
</dbReference>
<dbReference type="PANTHER" id="PTHR28620">
    <property type="entry name" value="CENTROMERE PROTEIN V"/>
    <property type="match status" value="1"/>
</dbReference>
<dbReference type="GO" id="GO:0046872">
    <property type="term" value="F:metal ion binding"/>
    <property type="evidence" value="ECO:0007669"/>
    <property type="project" value="UniProtKB-KW"/>
</dbReference>
<feature type="domain" description="CENP-V/GFA" evidence="4">
    <location>
        <begin position="5"/>
        <end position="116"/>
    </location>
</feature>
<dbReference type="STRING" id="349064.SAMN05660429_02367"/>
<dbReference type="PROSITE" id="PS51891">
    <property type="entry name" value="CENP_V_GFA"/>
    <property type="match status" value="1"/>
</dbReference>